<dbReference type="InterPro" id="IPR017452">
    <property type="entry name" value="GPCR_Rhodpsn_7TM"/>
</dbReference>
<evidence type="ECO:0000313" key="11">
    <source>
        <dbReference type="Proteomes" id="UP000034805"/>
    </source>
</evidence>
<dbReference type="InterPro" id="IPR050125">
    <property type="entry name" value="GPCR_opsins"/>
</dbReference>
<organism evidence="10 11">
    <name type="scientific">Scleropages formosus</name>
    <name type="common">Asian bonytongue</name>
    <name type="synonym">Osteoglossum formosum</name>
    <dbReference type="NCBI Taxonomy" id="113540"/>
    <lineage>
        <taxon>Eukaryota</taxon>
        <taxon>Metazoa</taxon>
        <taxon>Chordata</taxon>
        <taxon>Craniata</taxon>
        <taxon>Vertebrata</taxon>
        <taxon>Euteleostomi</taxon>
        <taxon>Actinopterygii</taxon>
        <taxon>Neopterygii</taxon>
        <taxon>Teleostei</taxon>
        <taxon>Osteoglossocephala</taxon>
        <taxon>Osteoglossomorpha</taxon>
        <taxon>Osteoglossiformes</taxon>
        <taxon>Osteoglossidae</taxon>
        <taxon>Scleropages</taxon>
    </lineage>
</organism>
<dbReference type="EMBL" id="JARO02000231">
    <property type="protein sequence ID" value="KPP79344.1"/>
    <property type="molecule type" value="Genomic_DNA"/>
</dbReference>
<dbReference type="AlphaFoldDB" id="A0A0P7ZE57"/>
<feature type="transmembrane region" description="Helical" evidence="8">
    <location>
        <begin position="176"/>
        <end position="202"/>
    </location>
</feature>
<keyword evidence="2 8" id="KW-0812">Transmembrane</keyword>
<feature type="transmembrane region" description="Helical" evidence="8">
    <location>
        <begin position="231"/>
        <end position="263"/>
    </location>
</feature>
<feature type="non-terminal residue" evidence="10">
    <location>
        <position position="358"/>
    </location>
</feature>
<comment type="caution">
    <text evidence="10">The sequence shown here is derived from an EMBL/GenBank/DDBJ whole genome shotgun (WGS) entry which is preliminary data.</text>
</comment>
<keyword evidence="3 8" id="KW-1133">Transmembrane helix</keyword>
<gene>
    <name evidence="10" type="ORF">Z043_101089</name>
</gene>
<evidence type="ECO:0000256" key="5">
    <source>
        <dbReference type="ARBA" id="ARBA00023136"/>
    </source>
</evidence>
<dbReference type="PANTHER" id="PTHR24240">
    <property type="entry name" value="OPSIN"/>
    <property type="match status" value="1"/>
</dbReference>
<keyword evidence="7" id="KW-0807">Transducer</keyword>
<keyword evidence="4" id="KW-0297">G-protein coupled receptor</keyword>
<accession>A0A0P7ZE57</accession>
<comment type="subcellular location">
    <subcellularLocation>
        <location evidence="1">Membrane</location>
        <topology evidence="1">Multi-pass membrane protein</topology>
    </subcellularLocation>
</comment>
<keyword evidence="6" id="KW-0675">Receptor</keyword>
<name>A0A0P7ZE57_SCLFO</name>
<dbReference type="GO" id="GO:0016020">
    <property type="term" value="C:membrane"/>
    <property type="evidence" value="ECO:0007669"/>
    <property type="project" value="UniProtKB-SubCell"/>
</dbReference>
<proteinExistence type="predicted"/>
<dbReference type="PRINTS" id="PR00237">
    <property type="entry name" value="GPCRRHODOPSN"/>
</dbReference>
<feature type="domain" description="G-protein coupled receptors family 1 profile" evidence="9">
    <location>
        <begin position="11"/>
        <end position="275"/>
    </location>
</feature>
<evidence type="ECO:0000256" key="1">
    <source>
        <dbReference type="ARBA" id="ARBA00004141"/>
    </source>
</evidence>
<feature type="transmembrane region" description="Helical" evidence="8">
    <location>
        <begin position="85"/>
        <end position="107"/>
    </location>
</feature>
<feature type="transmembrane region" description="Helical" evidence="8">
    <location>
        <begin position="128"/>
        <end position="150"/>
    </location>
</feature>
<dbReference type="SUPFAM" id="SSF81321">
    <property type="entry name" value="Family A G protein-coupled receptor-like"/>
    <property type="match status" value="1"/>
</dbReference>
<dbReference type="FunFam" id="1.20.1070.10:FF:000219">
    <property type="entry name" value="Opsin 5-like 2"/>
    <property type="match status" value="1"/>
</dbReference>
<sequence>MSPAGSLSVAGNGIVLLVFSRKRSKMRPPELMTVNLAICDFGYSLLGAPFLIYSRWTFSGSRAKAPAGPVSRVSHAWQFGESGCIWYGVQGFVFGIGSLITTSLISLDRCLKICSLRYGQWIERRHMAMAVGLVWLYTIVWATLPVLGFGSYGPEPFGTSCTINWWGLKSSVSDRLYISLILALCFALPTLIIIASYVAILLTVHRSGRSLAAIPSSAVTQSNKDLRLTKIAAVVCSTFLLAWTPYAIVSLYSALVTVIPAIFAKSHCMINPVIYQVMNKEFREDVYYMFCGGGRNEGKRRGRGRDDSCLYGNRGSISLSYCHSWRGRSTKTVSSVVEQVSAMEKDTEEGKGPEGFWQ</sequence>
<keyword evidence="5 8" id="KW-0472">Membrane</keyword>
<evidence type="ECO:0000313" key="10">
    <source>
        <dbReference type="EMBL" id="KPP79344.1"/>
    </source>
</evidence>
<dbReference type="Proteomes" id="UP000034805">
    <property type="component" value="Unassembled WGS sequence"/>
</dbReference>
<evidence type="ECO:0000256" key="7">
    <source>
        <dbReference type="ARBA" id="ARBA00023224"/>
    </source>
</evidence>
<reference evidence="10 11" key="1">
    <citation type="submission" date="2015-08" db="EMBL/GenBank/DDBJ databases">
        <title>The genome of the Asian arowana (Scleropages formosus).</title>
        <authorList>
            <person name="Tan M.H."/>
            <person name="Gan H.M."/>
            <person name="Croft L.J."/>
            <person name="Austin C.M."/>
        </authorList>
    </citation>
    <scope>NUCLEOTIDE SEQUENCE [LARGE SCALE GENOMIC DNA]</scope>
    <source>
        <strain evidence="10">Aro1</strain>
    </source>
</reference>
<dbReference type="Pfam" id="PF00001">
    <property type="entry name" value="7tm_1"/>
    <property type="match status" value="1"/>
</dbReference>
<dbReference type="Gene3D" id="1.20.1070.10">
    <property type="entry name" value="Rhodopsin 7-helix transmembrane proteins"/>
    <property type="match status" value="1"/>
</dbReference>
<protein>
    <submittedName>
        <fullName evidence="10">Opsin-5-like</fullName>
    </submittedName>
</protein>
<evidence type="ECO:0000256" key="8">
    <source>
        <dbReference type="SAM" id="Phobius"/>
    </source>
</evidence>
<evidence type="ECO:0000256" key="3">
    <source>
        <dbReference type="ARBA" id="ARBA00022989"/>
    </source>
</evidence>
<feature type="transmembrane region" description="Helical" evidence="8">
    <location>
        <begin position="31"/>
        <end position="52"/>
    </location>
</feature>
<evidence type="ECO:0000259" key="9">
    <source>
        <dbReference type="PROSITE" id="PS50262"/>
    </source>
</evidence>
<dbReference type="GO" id="GO:0004930">
    <property type="term" value="F:G protein-coupled receptor activity"/>
    <property type="evidence" value="ECO:0007669"/>
    <property type="project" value="UniProtKB-KW"/>
</dbReference>
<dbReference type="InterPro" id="IPR000276">
    <property type="entry name" value="GPCR_Rhodpsn"/>
</dbReference>
<evidence type="ECO:0000256" key="2">
    <source>
        <dbReference type="ARBA" id="ARBA00022692"/>
    </source>
</evidence>
<evidence type="ECO:0000256" key="4">
    <source>
        <dbReference type="ARBA" id="ARBA00023040"/>
    </source>
</evidence>
<dbReference type="PROSITE" id="PS50262">
    <property type="entry name" value="G_PROTEIN_RECEP_F1_2"/>
    <property type="match status" value="1"/>
</dbReference>
<evidence type="ECO:0000256" key="6">
    <source>
        <dbReference type="ARBA" id="ARBA00023170"/>
    </source>
</evidence>